<comment type="caution">
    <text evidence="11">The sequence shown here is derived from an EMBL/GenBank/DDBJ whole genome shotgun (WGS) entry which is preliminary data.</text>
</comment>
<organism evidence="11 12">
    <name type="scientific">Denitratimonas tolerans</name>
    <dbReference type="NCBI Taxonomy" id="1338420"/>
    <lineage>
        <taxon>Bacteria</taxon>
        <taxon>Pseudomonadati</taxon>
        <taxon>Pseudomonadota</taxon>
        <taxon>Gammaproteobacteria</taxon>
        <taxon>Lysobacterales</taxon>
        <taxon>Lysobacteraceae</taxon>
        <taxon>Denitratimonas</taxon>
    </lineage>
</organism>
<feature type="domain" description="MacB-like periplasmic core" evidence="10">
    <location>
        <begin position="27"/>
        <end position="241"/>
    </location>
</feature>
<dbReference type="AlphaFoldDB" id="A0AAW9R2T5"/>
<evidence type="ECO:0000313" key="11">
    <source>
        <dbReference type="EMBL" id="MEJ1249005.1"/>
    </source>
</evidence>
<evidence type="ECO:0000256" key="3">
    <source>
        <dbReference type="ARBA" id="ARBA00022448"/>
    </source>
</evidence>
<evidence type="ECO:0000256" key="2">
    <source>
        <dbReference type="ARBA" id="ARBA00005236"/>
    </source>
</evidence>
<evidence type="ECO:0000256" key="5">
    <source>
        <dbReference type="ARBA" id="ARBA00022692"/>
    </source>
</evidence>
<dbReference type="GO" id="GO:0042953">
    <property type="term" value="P:lipoprotein transport"/>
    <property type="evidence" value="ECO:0007669"/>
    <property type="project" value="InterPro"/>
</dbReference>
<dbReference type="InterPro" id="IPR011925">
    <property type="entry name" value="LolCE_TM"/>
</dbReference>
<dbReference type="PANTHER" id="PTHR30489:SF0">
    <property type="entry name" value="LIPOPROTEIN-RELEASING SYSTEM TRANSMEMBRANE PROTEIN LOLE"/>
    <property type="match status" value="1"/>
</dbReference>
<feature type="transmembrane region" description="Helical" evidence="8">
    <location>
        <begin position="271"/>
        <end position="295"/>
    </location>
</feature>
<evidence type="ECO:0000259" key="10">
    <source>
        <dbReference type="Pfam" id="PF12704"/>
    </source>
</evidence>
<dbReference type="Pfam" id="PF12704">
    <property type="entry name" value="MacB_PCD"/>
    <property type="match status" value="1"/>
</dbReference>
<evidence type="ECO:0000256" key="6">
    <source>
        <dbReference type="ARBA" id="ARBA00022989"/>
    </source>
</evidence>
<feature type="domain" description="ABC3 transporter permease C-terminal" evidence="9">
    <location>
        <begin position="274"/>
        <end position="408"/>
    </location>
</feature>
<dbReference type="GO" id="GO:0098797">
    <property type="term" value="C:plasma membrane protein complex"/>
    <property type="evidence" value="ECO:0007669"/>
    <property type="project" value="TreeGrafter"/>
</dbReference>
<protein>
    <submittedName>
        <fullName evidence="11">Lipoprotein-releasing ABC transporter permease subunit</fullName>
    </submittedName>
</protein>
<dbReference type="NCBIfam" id="TIGR02212">
    <property type="entry name" value="lolCE"/>
    <property type="match status" value="1"/>
</dbReference>
<accession>A0AAW9R2T5</accession>
<name>A0AAW9R2T5_9GAMM</name>
<evidence type="ECO:0000256" key="7">
    <source>
        <dbReference type="ARBA" id="ARBA00023136"/>
    </source>
</evidence>
<evidence type="ECO:0000256" key="1">
    <source>
        <dbReference type="ARBA" id="ARBA00004651"/>
    </source>
</evidence>
<dbReference type="RefSeq" id="WP_337334725.1">
    <property type="nucleotide sequence ID" value="NZ_JBBDHC010000005.1"/>
</dbReference>
<feature type="transmembrane region" description="Helical" evidence="8">
    <location>
        <begin position="381"/>
        <end position="401"/>
    </location>
</feature>
<keyword evidence="5 8" id="KW-0812">Transmembrane</keyword>
<dbReference type="EMBL" id="JBBDHC010000005">
    <property type="protein sequence ID" value="MEJ1249005.1"/>
    <property type="molecule type" value="Genomic_DNA"/>
</dbReference>
<keyword evidence="3" id="KW-0813">Transport</keyword>
<evidence type="ECO:0000259" key="9">
    <source>
        <dbReference type="Pfam" id="PF02687"/>
    </source>
</evidence>
<comment type="subcellular location">
    <subcellularLocation>
        <location evidence="1">Cell membrane</location>
        <topology evidence="1">Multi-pass membrane protein</topology>
    </subcellularLocation>
</comment>
<dbReference type="InterPro" id="IPR025857">
    <property type="entry name" value="MacB_PCD"/>
</dbReference>
<reference evidence="11 12" key="1">
    <citation type="journal article" date="2016" name="Antonie Van Leeuwenhoek">
        <title>Denitratimonas tolerans gen. nov., sp. nov., a denitrifying bacterium isolated from a bioreactor for tannery wastewater treatment.</title>
        <authorList>
            <person name="Han S.I."/>
            <person name="Kim J.O."/>
            <person name="Lee Y.R."/>
            <person name="Ekpeghere K.I."/>
            <person name="Koh S.C."/>
            <person name="Whang K.S."/>
        </authorList>
    </citation>
    <scope>NUCLEOTIDE SEQUENCE [LARGE SCALE GENOMIC DNA]</scope>
    <source>
        <strain evidence="11 12">KACC 17565</strain>
    </source>
</reference>
<feature type="transmembrane region" description="Helical" evidence="8">
    <location>
        <begin position="22"/>
        <end position="48"/>
    </location>
</feature>
<evidence type="ECO:0000256" key="8">
    <source>
        <dbReference type="SAM" id="Phobius"/>
    </source>
</evidence>
<proteinExistence type="inferred from homology"/>
<comment type="similarity">
    <text evidence="2">Belongs to the ABC-4 integral membrane protein family. LolC/E subfamily.</text>
</comment>
<dbReference type="InterPro" id="IPR003838">
    <property type="entry name" value="ABC3_permease_C"/>
</dbReference>
<dbReference type="Pfam" id="PF02687">
    <property type="entry name" value="FtsX"/>
    <property type="match status" value="1"/>
</dbReference>
<feature type="transmembrane region" description="Helical" evidence="8">
    <location>
        <begin position="315"/>
        <end position="339"/>
    </location>
</feature>
<keyword evidence="11" id="KW-0449">Lipoprotein</keyword>
<keyword evidence="4" id="KW-1003">Cell membrane</keyword>
<evidence type="ECO:0000313" key="12">
    <source>
        <dbReference type="Proteomes" id="UP001364472"/>
    </source>
</evidence>
<keyword evidence="6 8" id="KW-1133">Transmembrane helix</keyword>
<gene>
    <name evidence="11" type="ORF">WB794_04855</name>
</gene>
<dbReference type="PANTHER" id="PTHR30489">
    <property type="entry name" value="LIPOPROTEIN-RELEASING SYSTEM TRANSMEMBRANE PROTEIN LOLE"/>
    <property type="match status" value="1"/>
</dbReference>
<keyword evidence="7 8" id="KW-0472">Membrane</keyword>
<dbReference type="InterPro" id="IPR051447">
    <property type="entry name" value="Lipoprotein-release_system"/>
</dbReference>
<dbReference type="GO" id="GO:0044874">
    <property type="term" value="P:lipoprotein localization to outer membrane"/>
    <property type="evidence" value="ECO:0007669"/>
    <property type="project" value="TreeGrafter"/>
</dbReference>
<sequence length="415" mass="45031">MIRPLELAIGLRYTRAKRRNRFISFISLVSMLGIALGVVALIATLSVMNGFETELRTRILGMVAHATISGVGEDLHDWPQAVEVASADPRVLGAAPYIERESLLTGVRSQGALLRGIEPALEPAVSVVGEKMKAGAIGDLKPGAFNILLGTELAMALGVDMGDSVTVLVPEARSTPVGVVPQMKRFTVAGLFETGMQEYDLQMAIIHMADAQRLLRMGEGVTGVRLKLTDMFHAWSVARDLADRIGEFYRVRDWARDHANFFRAIQMEKSVMAVILSLIVAVAAFNLVSSLIMLVTDKQADIAILRTLGLSPGSVMAVFVVQGTVIGVVGILAGVAGGIALTLNLDHVMRFIERLLGFELMPADVYYISGDLPVDLRPENILWIVTIAFVMCMLATLYPAWRASRTDPAAALRYE</sequence>
<evidence type="ECO:0000256" key="4">
    <source>
        <dbReference type="ARBA" id="ARBA00022475"/>
    </source>
</evidence>
<keyword evidence="12" id="KW-1185">Reference proteome</keyword>
<dbReference type="Proteomes" id="UP001364472">
    <property type="component" value="Unassembled WGS sequence"/>
</dbReference>